<keyword evidence="10" id="KW-1185">Reference proteome</keyword>
<dbReference type="Gene3D" id="1.20.1250.20">
    <property type="entry name" value="MFS general substrate transporter like domains"/>
    <property type="match status" value="1"/>
</dbReference>
<evidence type="ECO:0000256" key="6">
    <source>
        <dbReference type="ARBA" id="ARBA00023136"/>
    </source>
</evidence>
<dbReference type="Proteomes" id="UP001596547">
    <property type="component" value="Unassembled WGS sequence"/>
</dbReference>
<accession>A0ABD6A833</accession>
<dbReference type="GeneID" id="79313936"/>
<dbReference type="AlphaFoldDB" id="A0ABD6A833"/>
<dbReference type="PANTHER" id="PTHR23501:SF191">
    <property type="entry name" value="VACUOLAR BASIC AMINO ACID TRANSPORTER 4"/>
    <property type="match status" value="1"/>
</dbReference>
<keyword evidence="2" id="KW-0813">Transport</keyword>
<feature type="transmembrane region" description="Helical" evidence="7">
    <location>
        <begin position="291"/>
        <end position="312"/>
    </location>
</feature>
<organism evidence="9 10">
    <name type="scientific">Halomarina halobia</name>
    <dbReference type="NCBI Taxonomy" id="3033386"/>
    <lineage>
        <taxon>Archaea</taxon>
        <taxon>Methanobacteriati</taxon>
        <taxon>Methanobacteriota</taxon>
        <taxon>Stenosarchaea group</taxon>
        <taxon>Halobacteria</taxon>
        <taxon>Halobacteriales</taxon>
        <taxon>Natronomonadaceae</taxon>
        <taxon>Halomarina</taxon>
    </lineage>
</organism>
<evidence type="ECO:0000313" key="10">
    <source>
        <dbReference type="Proteomes" id="UP001596547"/>
    </source>
</evidence>
<feature type="transmembrane region" description="Helical" evidence="7">
    <location>
        <begin position="162"/>
        <end position="182"/>
    </location>
</feature>
<protein>
    <submittedName>
        <fullName evidence="9">MDR family MFS transporter</fullName>
    </submittedName>
</protein>
<evidence type="ECO:0000256" key="3">
    <source>
        <dbReference type="ARBA" id="ARBA00022475"/>
    </source>
</evidence>
<dbReference type="PANTHER" id="PTHR23501">
    <property type="entry name" value="MAJOR FACILITATOR SUPERFAMILY"/>
    <property type="match status" value="1"/>
</dbReference>
<feature type="transmembrane region" description="Helical" evidence="7">
    <location>
        <begin position="392"/>
        <end position="413"/>
    </location>
</feature>
<dbReference type="RefSeq" id="WP_276304396.1">
    <property type="nucleotide sequence ID" value="NZ_CP119992.1"/>
</dbReference>
<dbReference type="PRINTS" id="PR01036">
    <property type="entry name" value="TCRTETB"/>
</dbReference>
<gene>
    <name evidence="9" type="ORF">ACFQPE_05980</name>
</gene>
<dbReference type="PROSITE" id="PS50850">
    <property type="entry name" value="MFS"/>
    <property type="match status" value="1"/>
</dbReference>
<dbReference type="InterPro" id="IPR020846">
    <property type="entry name" value="MFS_dom"/>
</dbReference>
<keyword evidence="4 7" id="KW-0812">Transmembrane</keyword>
<dbReference type="SUPFAM" id="SSF103473">
    <property type="entry name" value="MFS general substrate transporter"/>
    <property type="match status" value="1"/>
</dbReference>
<keyword evidence="6 7" id="KW-0472">Membrane</keyword>
<evidence type="ECO:0000256" key="2">
    <source>
        <dbReference type="ARBA" id="ARBA00022448"/>
    </source>
</evidence>
<feature type="transmembrane region" description="Helical" evidence="7">
    <location>
        <begin position="45"/>
        <end position="64"/>
    </location>
</feature>
<feature type="transmembrane region" description="Helical" evidence="7">
    <location>
        <begin position="194"/>
        <end position="214"/>
    </location>
</feature>
<evidence type="ECO:0000256" key="1">
    <source>
        <dbReference type="ARBA" id="ARBA00004651"/>
    </source>
</evidence>
<evidence type="ECO:0000256" key="7">
    <source>
        <dbReference type="SAM" id="Phobius"/>
    </source>
</evidence>
<feature type="transmembrane region" description="Helical" evidence="7">
    <location>
        <begin position="450"/>
        <end position="472"/>
    </location>
</feature>
<dbReference type="EMBL" id="JBHTBF010000002">
    <property type="protein sequence ID" value="MFC7316346.1"/>
    <property type="molecule type" value="Genomic_DNA"/>
</dbReference>
<dbReference type="CDD" id="cd17502">
    <property type="entry name" value="MFS_Azr1_MDR_like"/>
    <property type="match status" value="1"/>
</dbReference>
<feature type="transmembrane region" description="Helical" evidence="7">
    <location>
        <begin position="76"/>
        <end position="94"/>
    </location>
</feature>
<feature type="transmembrane region" description="Helical" evidence="7">
    <location>
        <begin position="12"/>
        <end position="33"/>
    </location>
</feature>
<dbReference type="InterPro" id="IPR011701">
    <property type="entry name" value="MFS"/>
</dbReference>
<sequence length="487" mass="50026">MDAPTSDRRLVTLGVMLGIFLAGIDGTVVSTVMPTVVADLGGLRLYSWVFAAYMLFAAISMPLFGRLSDIYGRKRLFYVGVAAFVLGSALAGLSRTMPQLIAFRAVQGVGAGAMFAIPYTILGVIYPPEQRGRAIGYGSAVWGISSVIGPLLGYLIVTTLGWRWVFYLSVPVGIGAVALIARSLEETTGAADPHVDYAGALALSVGVGALLLALQLFETAGTAAGALAVGGVAALVAFVRVERSARVPILPLSLFDDRVFVVTNAVGFLSSFVVFGAITYVPLFVQALRGGAGAAALAVFPISIGWSGTSFVSGRLVNRFGERALIATGTALLTLGFGAATLWTVVTPLSIIVANVFVMGVGMGALTPPLLTAIQNHLGTERMGLATSSQQFFRNLGGTIGVAVLGVALNVVLRERFASLPGVSSIGDLQRALLASDSPPDGLAAAMTEGLTAVFAVSVVVCLAAAGLVVYLPRLPGGTAAALGDDD</sequence>
<keyword evidence="3" id="KW-1003">Cell membrane</keyword>
<feature type="transmembrane region" description="Helical" evidence="7">
    <location>
        <begin position="259"/>
        <end position="285"/>
    </location>
</feature>
<evidence type="ECO:0000313" key="9">
    <source>
        <dbReference type="EMBL" id="MFC7316346.1"/>
    </source>
</evidence>
<dbReference type="Gene3D" id="1.20.1720.10">
    <property type="entry name" value="Multidrug resistance protein D"/>
    <property type="match status" value="1"/>
</dbReference>
<dbReference type="Pfam" id="PF07690">
    <property type="entry name" value="MFS_1"/>
    <property type="match status" value="1"/>
</dbReference>
<feature type="transmembrane region" description="Helical" evidence="7">
    <location>
        <begin position="100"/>
        <end position="122"/>
    </location>
</feature>
<feature type="transmembrane region" description="Helical" evidence="7">
    <location>
        <begin position="351"/>
        <end position="371"/>
    </location>
</feature>
<dbReference type="InterPro" id="IPR036259">
    <property type="entry name" value="MFS_trans_sf"/>
</dbReference>
<keyword evidence="5 7" id="KW-1133">Transmembrane helix</keyword>
<evidence type="ECO:0000259" key="8">
    <source>
        <dbReference type="PROSITE" id="PS50850"/>
    </source>
</evidence>
<evidence type="ECO:0000256" key="4">
    <source>
        <dbReference type="ARBA" id="ARBA00022692"/>
    </source>
</evidence>
<feature type="domain" description="Major facilitator superfamily (MFS) profile" evidence="8">
    <location>
        <begin position="11"/>
        <end position="476"/>
    </location>
</feature>
<proteinExistence type="predicted"/>
<dbReference type="FunFam" id="1.20.1720.10:FF:000004">
    <property type="entry name" value="EmrB/QacA family drug resistance transporter"/>
    <property type="match status" value="1"/>
</dbReference>
<feature type="transmembrane region" description="Helical" evidence="7">
    <location>
        <begin position="220"/>
        <end position="239"/>
    </location>
</feature>
<feature type="transmembrane region" description="Helical" evidence="7">
    <location>
        <begin position="134"/>
        <end position="156"/>
    </location>
</feature>
<comment type="caution">
    <text evidence="9">The sequence shown here is derived from an EMBL/GenBank/DDBJ whole genome shotgun (WGS) entry which is preliminary data.</text>
</comment>
<dbReference type="GO" id="GO:0005886">
    <property type="term" value="C:plasma membrane"/>
    <property type="evidence" value="ECO:0007669"/>
    <property type="project" value="UniProtKB-SubCell"/>
</dbReference>
<evidence type="ECO:0000256" key="5">
    <source>
        <dbReference type="ARBA" id="ARBA00022989"/>
    </source>
</evidence>
<name>A0ABD6A833_9EURY</name>
<feature type="transmembrane region" description="Helical" evidence="7">
    <location>
        <begin position="324"/>
        <end position="345"/>
    </location>
</feature>
<reference evidence="9 10" key="1">
    <citation type="journal article" date="2019" name="Int. J. Syst. Evol. Microbiol.">
        <title>The Global Catalogue of Microorganisms (GCM) 10K type strain sequencing project: providing services to taxonomists for standard genome sequencing and annotation.</title>
        <authorList>
            <consortium name="The Broad Institute Genomics Platform"/>
            <consortium name="The Broad Institute Genome Sequencing Center for Infectious Disease"/>
            <person name="Wu L."/>
            <person name="Ma J."/>
        </authorList>
    </citation>
    <scope>NUCLEOTIDE SEQUENCE [LARGE SCALE GENOMIC DNA]</scope>
    <source>
        <strain evidence="9 10">PSR21</strain>
    </source>
</reference>
<comment type="subcellular location">
    <subcellularLocation>
        <location evidence="1">Cell membrane</location>
        <topology evidence="1">Multi-pass membrane protein</topology>
    </subcellularLocation>
</comment>